<dbReference type="Pfam" id="PF13619">
    <property type="entry name" value="KTSC"/>
    <property type="match status" value="1"/>
</dbReference>
<protein>
    <submittedName>
        <fullName evidence="2">KTSC domain-containing protein</fullName>
    </submittedName>
</protein>
<reference evidence="2" key="2">
    <citation type="submission" date="2020-10" db="EMBL/GenBank/DDBJ databases">
        <title>Mucilaginibacter sp. nov., isolated from soil.</title>
        <authorList>
            <person name="Jeon C.O."/>
        </authorList>
    </citation>
    <scope>NUCLEOTIDE SEQUENCE</scope>
    <source>
        <strain evidence="2">R11</strain>
    </source>
</reference>
<gene>
    <name evidence="2" type="ORF">GSY63_07785</name>
</gene>
<evidence type="ECO:0000313" key="3">
    <source>
        <dbReference type="Proteomes" id="UP000638732"/>
    </source>
</evidence>
<proteinExistence type="predicted"/>
<organism evidence="2 3">
    <name type="scientific">Mucilaginibacter agri</name>
    <dbReference type="NCBI Taxonomy" id="2695265"/>
    <lineage>
        <taxon>Bacteria</taxon>
        <taxon>Pseudomonadati</taxon>
        <taxon>Bacteroidota</taxon>
        <taxon>Sphingobacteriia</taxon>
        <taxon>Sphingobacteriales</taxon>
        <taxon>Sphingobacteriaceae</taxon>
        <taxon>Mucilaginibacter</taxon>
    </lineage>
</organism>
<dbReference type="RefSeq" id="WP_166585237.1">
    <property type="nucleotide sequence ID" value="NZ_WWEO01000041.1"/>
</dbReference>
<evidence type="ECO:0000259" key="1">
    <source>
        <dbReference type="Pfam" id="PF13619"/>
    </source>
</evidence>
<dbReference type="EMBL" id="WWEO01000041">
    <property type="protein sequence ID" value="NCD69254.1"/>
    <property type="molecule type" value="Genomic_DNA"/>
</dbReference>
<accession>A0A965ZFW6</accession>
<dbReference type="Proteomes" id="UP000638732">
    <property type="component" value="Unassembled WGS sequence"/>
</dbReference>
<feature type="domain" description="KTSC" evidence="1">
    <location>
        <begin position="3"/>
        <end position="59"/>
    </location>
</feature>
<dbReference type="AlphaFoldDB" id="A0A965ZFW6"/>
<name>A0A965ZFW6_9SPHI</name>
<keyword evidence="3" id="KW-1185">Reference proteome</keyword>
<evidence type="ECO:0000313" key="2">
    <source>
        <dbReference type="EMBL" id="NCD69254.1"/>
    </source>
</evidence>
<dbReference type="InterPro" id="IPR025309">
    <property type="entry name" value="KTSC_dom"/>
</dbReference>
<comment type="caution">
    <text evidence="2">The sequence shown here is derived from an EMBL/GenBank/DDBJ whole genome shotgun (WGS) entry which is preliminary data.</text>
</comment>
<sequence>MPSSVVAHMDYNKSKRVLRITYTSGMVYDYLSVPVEVYNEMLAADSKGQYLNYSIKGKYRYKKVKVG</sequence>
<reference evidence="2" key="1">
    <citation type="submission" date="2020-01" db="EMBL/GenBank/DDBJ databases">
        <authorList>
            <person name="Seo Y.L."/>
        </authorList>
    </citation>
    <scope>NUCLEOTIDE SEQUENCE</scope>
    <source>
        <strain evidence="2">R11</strain>
    </source>
</reference>